<gene>
    <name evidence="2" type="ORF">C8J28_13020</name>
</gene>
<dbReference type="OrthoDB" id="7210452at2"/>
<proteinExistence type="predicted"/>
<evidence type="ECO:0008006" key="4">
    <source>
        <dbReference type="Google" id="ProtNLM"/>
    </source>
</evidence>
<reference evidence="2 3" key="1">
    <citation type="submission" date="2018-04" db="EMBL/GenBank/DDBJ databases">
        <title>Genomic Encyclopedia of Type Strains, Phase III (KMG-III): the genomes of soil and plant-associated and newly described type strains.</title>
        <authorList>
            <person name="Whitman W."/>
        </authorList>
    </citation>
    <scope>NUCLEOTIDE SEQUENCE [LARGE SCALE GENOMIC DNA]</scope>
    <source>
        <strain evidence="2 3">KA25</strain>
    </source>
</reference>
<dbReference type="AlphaFoldDB" id="A0A2T5JR48"/>
<dbReference type="PIRSF" id="PIRSF029407">
    <property type="entry name" value="UCP029407"/>
    <property type="match status" value="1"/>
</dbReference>
<keyword evidence="3" id="KW-1185">Reference proteome</keyword>
<dbReference type="InterPro" id="IPR027417">
    <property type="entry name" value="P-loop_NTPase"/>
</dbReference>
<evidence type="ECO:0000313" key="3">
    <source>
        <dbReference type="Proteomes" id="UP000244060"/>
    </source>
</evidence>
<name>A0A2T5JR48_9RHOB</name>
<dbReference type="Gene3D" id="3.40.50.300">
    <property type="entry name" value="P-loop containing nucleotide triphosphate hydrolases"/>
    <property type="match status" value="1"/>
</dbReference>
<dbReference type="Gene3D" id="1.10.287.1490">
    <property type="match status" value="1"/>
</dbReference>
<accession>A0A2T5JR48</accession>
<protein>
    <recommendedName>
        <fullName evidence="4">Sulfotransferase family protein</fullName>
    </recommendedName>
</protein>
<sequence>MLPDPVPLRTAFLVLGMHRSGTSALAGVLGRMGCELPQNLMPATEANARGYFESSEVFRLNDTLLASAGSSWDDWRAFDAEWYLSPQFEDHRARALEVLAGEFPGSGPIVLKDPRICRLLPFWKRVLADAGFRPLFVCIHRPPGEVGASLAHRNGWPEARGRLLWLRHVLDAEAGTRGDARVFVSYDGLLADWRRATGHIFGGLDVAPPRGLEEAAPEIEDFLSADLRRFRSGAGQGAEPASRPRLPDWLDRPLEILDRWTASGERAEDRDALDRIGAELAAATPMLETLATPLAELGGRLARETAALAEAETRRLQEARQLGDLAAELQLQVHHKSRHIQELERHASQLEAHLEELRQQVHHRTLHEAELERHAGSLSAQIAELRQQVHHKGLHVLELEAHAGRLESRIADLETERAALLDSASWKVTHPLRSMSLALRRPKSE</sequence>
<comment type="caution">
    <text evidence="2">The sequence shown here is derived from an EMBL/GenBank/DDBJ whole genome shotgun (WGS) entry which is preliminary data.</text>
</comment>
<dbReference type="InterPro" id="IPR014556">
    <property type="entry name" value="UCP029407"/>
</dbReference>
<dbReference type="SUPFAM" id="SSF52540">
    <property type="entry name" value="P-loop containing nucleoside triphosphate hydrolases"/>
    <property type="match status" value="1"/>
</dbReference>
<evidence type="ECO:0000256" key="1">
    <source>
        <dbReference type="SAM" id="Coils"/>
    </source>
</evidence>
<dbReference type="Proteomes" id="UP000244060">
    <property type="component" value="Unassembled WGS sequence"/>
</dbReference>
<feature type="coiled-coil region" evidence="1">
    <location>
        <begin position="294"/>
        <end position="423"/>
    </location>
</feature>
<evidence type="ECO:0000313" key="2">
    <source>
        <dbReference type="EMBL" id="PTR10469.1"/>
    </source>
</evidence>
<dbReference type="RefSeq" id="WP_108222576.1">
    <property type="nucleotide sequence ID" value="NZ_QAOT01000030.1"/>
</dbReference>
<dbReference type="EMBL" id="QAOT01000030">
    <property type="protein sequence ID" value="PTR10469.1"/>
    <property type="molecule type" value="Genomic_DNA"/>
</dbReference>
<keyword evidence="1" id="KW-0175">Coiled coil</keyword>
<organism evidence="2 3">
    <name type="scientific">Cereibacter azotoformans</name>
    <dbReference type="NCBI Taxonomy" id="43057"/>
    <lineage>
        <taxon>Bacteria</taxon>
        <taxon>Pseudomonadati</taxon>
        <taxon>Pseudomonadota</taxon>
        <taxon>Alphaproteobacteria</taxon>
        <taxon>Rhodobacterales</taxon>
        <taxon>Paracoccaceae</taxon>
        <taxon>Cereibacter</taxon>
    </lineage>
</organism>